<dbReference type="AlphaFoldDB" id="K2RBB5"/>
<dbReference type="EMBL" id="AHHD01000526">
    <property type="protein sequence ID" value="EKG10137.1"/>
    <property type="molecule type" value="Genomic_DNA"/>
</dbReference>
<evidence type="ECO:0000256" key="1">
    <source>
        <dbReference type="SAM" id="Phobius"/>
    </source>
</evidence>
<keyword evidence="1" id="KW-1133">Transmembrane helix</keyword>
<protein>
    <submittedName>
        <fullName evidence="3">Uncharacterized protein</fullName>
    </submittedName>
</protein>
<dbReference type="VEuPathDB" id="FungiDB:MPH_12737"/>
<keyword evidence="1" id="KW-0472">Membrane</keyword>
<feature type="transmembrane region" description="Helical" evidence="1">
    <location>
        <begin position="84"/>
        <end position="105"/>
    </location>
</feature>
<organism evidence="3 4">
    <name type="scientific">Macrophomina phaseolina (strain MS6)</name>
    <name type="common">Charcoal rot fungus</name>
    <dbReference type="NCBI Taxonomy" id="1126212"/>
    <lineage>
        <taxon>Eukaryota</taxon>
        <taxon>Fungi</taxon>
        <taxon>Dikarya</taxon>
        <taxon>Ascomycota</taxon>
        <taxon>Pezizomycotina</taxon>
        <taxon>Dothideomycetes</taxon>
        <taxon>Dothideomycetes incertae sedis</taxon>
        <taxon>Botryosphaeriales</taxon>
        <taxon>Botryosphaeriaceae</taxon>
        <taxon>Macrophomina</taxon>
    </lineage>
</organism>
<proteinExistence type="predicted"/>
<feature type="signal peptide" evidence="2">
    <location>
        <begin position="1"/>
        <end position="26"/>
    </location>
</feature>
<name>K2RBB5_MACPH</name>
<sequence length="145" mass="16754">MKIPRSRKNTVVVVVLVIHFLQTVSSSPLALCRTDGIWIRRCASALRHSALGLAIQGVDALSKCSVIFPSFFYNGFTSRLSLTAFGRCCSSLFFFFFITSLSWNLRMYEGTKKGDPLFKMLLLFRFPFFSVPFVSLLWYKWKRIW</sequence>
<keyword evidence="2" id="KW-0732">Signal</keyword>
<evidence type="ECO:0000256" key="2">
    <source>
        <dbReference type="SAM" id="SignalP"/>
    </source>
</evidence>
<accession>K2RBB5</accession>
<evidence type="ECO:0000313" key="3">
    <source>
        <dbReference type="EMBL" id="EKG10137.1"/>
    </source>
</evidence>
<dbReference type="InParanoid" id="K2RBB5"/>
<evidence type="ECO:0000313" key="4">
    <source>
        <dbReference type="Proteomes" id="UP000007129"/>
    </source>
</evidence>
<keyword evidence="1" id="KW-0812">Transmembrane</keyword>
<comment type="caution">
    <text evidence="3">The sequence shown here is derived from an EMBL/GenBank/DDBJ whole genome shotgun (WGS) entry which is preliminary data.</text>
</comment>
<dbReference type="HOGENOM" id="CLU_1787206_0_0_1"/>
<feature type="chain" id="PRO_5003863638" evidence="2">
    <location>
        <begin position="27"/>
        <end position="145"/>
    </location>
</feature>
<dbReference type="Proteomes" id="UP000007129">
    <property type="component" value="Unassembled WGS sequence"/>
</dbReference>
<reference evidence="3 4" key="1">
    <citation type="journal article" date="2012" name="BMC Genomics">
        <title>Tools to kill: Genome of one of the most destructive plant pathogenic fungi Macrophomina phaseolina.</title>
        <authorList>
            <person name="Islam M.S."/>
            <person name="Haque M.S."/>
            <person name="Islam M.M."/>
            <person name="Emdad E.M."/>
            <person name="Halim A."/>
            <person name="Hossen Q.M.M."/>
            <person name="Hossain M.Z."/>
            <person name="Ahmed B."/>
            <person name="Rahim S."/>
            <person name="Rahman M.S."/>
            <person name="Alam M.M."/>
            <person name="Hou S."/>
            <person name="Wan X."/>
            <person name="Saito J.A."/>
            <person name="Alam M."/>
        </authorList>
    </citation>
    <scope>NUCLEOTIDE SEQUENCE [LARGE SCALE GENOMIC DNA]</scope>
    <source>
        <strain evidence="3 4">MS6</strain>
    </source>
</reference>
<gene>
    <name evidence="3" type="ORF">MPH_12737</name>
</gene>
<feature type="transmembrane region" description="Helical" evidence="1">
    <location>
        <begin position="117"/>
        <end position="139"/>
    </location>
</feature>